<comment type="similarity">
    <text evidence="1">Belongs to the Luc7 family.</text>
</comment>
<dbReference type="GO" id="GO:0005685">
    <property type="term" value="C:U1 snRNP"/>
    <property type="evidence" value="ECO:0007669"/>
    <property type="project" value="InterPro"/>
</dbReference>
<evidence type="ECO:0000256" key="1">
    <source>
        <dbReference type="ARBA" id="ARBA00005655"/>
    </source>
</evidence>
<dbReference type="Pfam" id="PF03194">
    <property type="entry name" value="LUC7"/>
    <property type="match status" value="1"/>
</dbReference>
<dbReference type="InterPro" id="IPR004882">
    <property type="entry name" value="Luc7-rel"/>
</dbReference>
<protein>
    <submittedName>
        <fullName evidence="4">CSON009320 protein</fullName>
    </submittedName>
</protein>
<dbReference type="VEuPathDB" id="VectorBase:CSON009320"/>
<evidence type="ECO:0000256" key="3">
    <source>
        <dbReference type="SAM" id="MobiDB-lite"/>
    </source>
</evidence>
<sequence length="327" mass="38618">MVDVARQLLDELMGRNRNSNPSEVKQISWEDSIFCPLYLVKFCPHDLFVNTRVDLGQCSRLHDDEAKKLFEEAKPSYKKTQYEDEFLRFCTNMLIDVDRRIQKGKQRLQLMNSKLESSNALNPRPINKAQEQLNTLTDKINKLVREAEEAGTRGDVDQAQALMKVCDELKEEKDQITKTQESMGWNAAELAAAQEKQMEVCEVCGAFLIIGDVQQRIDDHLSGKQHLGYLQLKRAVEELQEMRRKEREEARKRREEEKRIADKEKERRDRDKRRSGSDRDRKSHYSRRSRSKSRDRKRSNSKYSSPPRHRSDRDRRSSHHSRRSRSR</sequence>
<feature type="compositionally biased region" description="Basic residues" evidence="3">
    <location>
        <begin position="316"/>
        <end position="327"/>
    </location>
</feature>
<feature type="region of interest" description="Disordered" evidence="3">
    <location>
        <begin position="247"/>
        <end position="327"/>
    </location>
</feature>
<feature type="compositionally biased region" description="Basic and acidic residues" evidence="3">
    <location>
        <begin position="247"/>
        <end position="283"/>
    </location>
</feature>
<dbReference type="EMBL" id="UFQT01000368">
    <property type="protein sequence ID" value="SSX23602.1"/>
    <property type="molecule type" value="Genomic_DNA"/>
</dbReference>
<evidence type="ECO:0000313" key="4">
    <source>
        <dbReference type="EMBL" id="SSX23602.1"/>
    </source>
</evidence>
<name>A0A336M041_CULSO</name>
<accession>A0A336M041</accession>
<keyword evidence="2" id="KW-0175">Coiled coil</keyword>
<gene>
    <name evidence="4" type="primary">CSON009320</name>
</gene>
<dbReference type="GO" id="GO:0006376">
    <property type="term" value="P:mRNA splice site recognition"/>
    <property type="evidence" value="ECO:0007669"/>
    <property type="project" value="InterPro"/>
</dbReference>
<organism evidence="4">
    <name type="scientific">Culicoides sonorensis</name>
    <name type="common">Biting midge</name>
    <dbReference type="NCBI Taxonomy" id="179676"/>
    <lineage>
        <taxon>Eukaryota</taxon>
        <taxon>Metazoa</taxon>
        <taxon>Ecdysozoa</taxon>
        <taxon>Arthropoda</taxon>
        <taxon>Hexapoda</taxon>
        <taxon>Insecta</taxon>
        <taxon>Pterygota</taxon>
        <taxon>Neoptera</taxon>
        <taxon>Endopterygota</taxon>
        <taxon>Diptera</taxon>
        <taxon>Nematocera</taxon>
        <taxon>Chironomoidea</taxon>
        <taxon>Ceratopogonidae</taxon>
        <taxon>Ceratopogoninae</taxon>
        <taxon>Culicoides</taxon>
        <taxon>Monoculicoides</taxon>
    </lineage>
</organism>
<evidence type="ECO:0000256" key="2">
    <source>
        <dbReference type="SAM" id="Coils"/>
    </source>
</evidence>
<dbReference type="PANTHER" id="PTHR12375">
    <property type="entry name" value="RNA-BINDING PROTEIN LUC7-RELATED"/>
    <property type="match status" value="1"/>
</dbReference>
<feature type="compositionally biased region" description="Basic residues" evidence="3">
    <location>
        <begin position="284"/>
        <end position="300"/>
    </location>
</feature>
<feature type="coiled-coil region" evidence="2">
    <location>
        <begin position="126"/>
        <end position="179"/>
    </location>
</feature>
<dbReference type="OMA" id="PCTRIHD"/>
<proteinExistence type="inferred from homology"/>
<dbReference type="AlphaFoldDB" id="A0A336M041"/>
<reference evidence="4" key="1">
    <citation type="submission" date="2018-07" db="EMBL/GenBank/DDBJ databases">
        <authorList>
            <person name="Quirk P.G."/>
            <person name="Krulwich T.A."/>
        </authorList>
    </citation>
    <scope>NUCLEOTIDE SEQUENCE</scope>
</reference>
<dbReference type="GO" id="GO:0003729">
    <property type="term" value="F:mRNA binding"/>
    <property type="evidence" value="ECO:0007669"/>
    <property type="project" value="InterPro"/>
</dbReference>